<protein>
    <recommendedName>
        <fullName evidence="2">BEN domain-containing protein</fullName>
    </recommendedName>
</protein>
<feature type="region of interest" description="Disordered" evidence="1">
    <location>
        <begin position="55"/>
        <end position="122"/>
    </location>
</feature>
<accession>A0AA35T7K9</accession>
<name>A0AA35T7K9_GEOBA</name>
<evidence type="ECO:0000256" key="1">
    <source>
        <dbReference type="SAM" id="MobiDB-lite"/>
    </source>
</evidence>
<dbReference type="SMART" id="SM01025">
    <property type="entry name" value="BEN"/>
    <property type="match status" value="1"/>
</dbReference>
<comment type="caution">
    <text evidence="3">The sequence shown here is derived from an EMBL/GenBank/DDBJ whole genome shotgun (WGS) entry which is preliminary data.</text>
</comment>
<dbReference type="Gene3D" id="1.10.10.2590">
    <property type="entry name" value="BEN domain"/>
    <property type="match status" value="1"/>
</dbReference>
<evidence type="ECO:0000313" key="3">
    <source>
        <dbReference type="EMBL" id="CAI8042286.1"/>
    </source>
</evidence>
<dbReference type="AlphaFoldDB" id="A0AA35T7K9"/>
<dbReference type="InterPro" id="IPR018379">
    <property type="entry name" value="BEN_domain"/>
</dbReference>
<gene>
    <name evidence="3" type="ORF">GBAR_LOCUS23497</name>
</gene>
<evidence type="ECO:0000259" key="2">
    <source>
        <dbReference type="PROSITE" id="PS51457"/>
    </source>
</evidence>
<organism evidence="3 4">
    <name type="scientific">Geodia barretti</name>
    <name type="common">Barrett's horny sponge</name>
    <dbReference type="NCBI Taxonomy" id="519541"/>
    <lineage>
        <taxon>Eukaryota</taxon>
        <taxon>Metazoa</taxon>
        <taxon>Porifera</taxon>
        <taxon>Demospongiae</taxon>
        <taxon>Heteroscleromorpha</taxon>
        <taxon>Tetractinellida</taxon>
        <taxon>Astrophorina</taxon>
        <taxon>Geodiidae</taxon>
        <taxon>Geodia</taxon>
    </lineage>
</organism>
<dbReference type="Pfam" id="PF10523">
    <property type="entry name" value="BEN"/>
    <property type="match status" value="1"/>
</dbReference>
<reference evidence="3" key="1">
    <citation type="submission" date="2023-03" db="EMBL/GenBank/DDBJ databases">
        <authorList>
            <person name="Steffen K."/>
            <person name="Cardenas P."/>
        </authorList>
    </citation>
    <scope>NUCLEOTIDE SEQUENCE</scope>
</reference>
<evidence type="ECO:0000313" key="4">
    <source>
        <dbReference type="Proteomes" id="UP001174909"/>
    </source>
</evidence>
<feature type="domain" description="BEN" evidence="2">
    <location>
        <begin position="135"/>
        <end position="227"/>
    </location>
</feature>
<keyword evidence="4" id="KW-1185">Reference proteome</keyword>
<dbReference type="EMBL" id="CASHTH010003252">
    <property type="protein sequence ID" value="CAI8042286.1"/>
    <property type="molecule type" value="Genomic_DNA"/>
</dbReference>
<sequence>MVFYEPIDWDEDKSLSVVPISCNSRRVRQPRQRFQRALKKRKQRRLEFSNGSLWSYSSSTHSPSTSTLQTLHSTGHSSSAHSHSHSCSTRSNSHFSAIAQSHSSSGQSRSPSSAHSAQSQGPLIRPSRYIELVEGLGVFLPAHEVLGAVTDSKTASSLMRKLMSHLFSTEEMATSSVREKTKKALDKQKMEAIIGFAINKYPAATSEYLINQANDKLHAERKKFSLL</sequence>
<dbReference type="GO" id="GO:0003677">
    <property type="term" value="F:DNA binding"/>
    <property type="evidence" value="ECO:0007669"/>
    <property type="project" value="InterPro"/>
</dbReference>
<feature type="compositionally biased region" description="Low complexity" evidence="1">
    <location>
        <begin position="55"/>
        <end position="120"/>
    </location>
</feature>
<proteinExistence type="predicted"/>
<dbReference type="PROSITE" id="PS51457">
    <property type="entry name" value="BEN"/>
    <property type="match status" value="1"/>
</dbReference>
<dbReference type="Proteomes" id="UP001174909">
    <property type="component" value="Unassembled WGS sequence"/>
</dbReference>